<dbReference type="RefSeq" id="WP_253652829.1">
    <property type="nucleotide sequence ID" value="NZ_BAAAOE010000004.1"/>
</dbReference>
<keyword evidence="1" id="KW-1133">Transmembrane helix</keyword>
<feature type="transmembrane region" description="Helical" evidence="1">
    <location>
        <begin position="58"/>
        <end position="79"/>
    </location>
</feature>
<evidence type="ECO:0000313" key="3">
    <source>
        <dbReference type="Proteomes" id="UP001205740"/>
    </source>
</evidence>
<proteinExistence type="predicted"/>
<comment type="caution">
    <text evidence="2">The sequence shown here is derived from an EMBL/GenBank/DDBJ whole genome shotgun (WGS) entry which is preliminary data.</text>
</comment>
<sequence>MTVTVVCLAVCAAVAVLSTLPHGRFLRTAAVVVATVTLATAAVAAAVVSPAEGSTRGVVVTLVVVIAAFGGVGLVPLVFDLVEVDHRDHRPAEEPGAAATDDDTTALRSRPLRGGRVIGVLERVAVVGALVAGWPEGIAVVLAVKGLARYPEIRDQHAGEQFIIGTFASVLWAVAAAGVARLALT</sequence>
<gene>
    <name evidence="2" type="ORF">LX12_000409</name>
</gene>
<feature type="transmembrane region" description="Helical" evidence="1">
    <location>
        <begin position="162"/>
        <end position="184"/>
    </location>
</feature>
<evidence type="ECO:0000313" key="2">
    <source>
        <dbReference type="EMBL" id="MCP2159245.1"/>
    </source>
</evidence>
<feature type="transmembrane region" description="Helical" evidence="1">
    <location>
        <begin position="29"/>
        <end position="51"/>
    </location>
</feature>
<protein>
    <recommendedName>
        <fullName evidence="4">Integral membrane protein</fullName>
    </recommendedName>
</protein>
<dbReference type="Proteomes" id="UP001205740">
    <property type="component" value="Unassembled WGS sequence"/>
</dbReference>
<keyword evidence="3" id="KW-1185">Reference proteome</keyword>
<organism evidence="2 3">
    <name type="scientific">Williamsia serinedens</name>
    <dbReference type="NCBI Taxonomy" id="391736"/>
    <lineage>
        <taxon>Bacteria</taxon>
        <taxon>Bacillati</taxon>
        <taxon>Actinomycetota</taxon>
        <taxon>Actinomycetes</taxon>
        <taxon>Mycobacteriales</taxon>
        <taxon>Nocardiaceae</taxon>
        <taxon>Williamsia</taxon>
    </lineage>
</organism>
<accession>A0ABT1GW87</accession>
<keyword evidence="1" id="KW-0472">Membrane</keyword>
<reference evidence="2 3" key="1">
    <citation type="submission" date="2022-06" db="EMBL/GenBank/DDBJ databases">
        <title>Genomic Encyclopedia of Archaeal and Bacterial Type Strains, Phase II (KMG-II): from individual species to whole genera.</title>
        <authorList>
            <person name="Goeker M."/>
        </authorList>
    </citation>
    <scope>NUCLEOTIDE SEQUENCE [LARGE SCALE GENOMIC DNA]</scope>
    <source>
        <strain evidence="2 3">DSM 45037</strain>
    </source>
</reference>
<name>A0ABT1GW87_9NOCA</name>
<evidence type="ECO:0000256" key="1">
    <source>
        <dbReference type="SAM" id="Phobius"/>
    </source>
</evidence>
<keyword evidence="1" id="KW-0812">Transmembrane</keyword>
<evidence type="ECO:0008006" key="4">
    <source>
        <dbReference type="Google" id="ProtNLM"/>
    </source>
</evidence>
<dbReference type="EMBL" id="JAMTCG010000001">
    <property type="protein sequence ID" value="MCP2159245.1"/>
    <property type="molecule type" value="Genomic_DNA"/>
</dbReference>